<evidence type="ECO:0000256" key="2">
    <source>
        <dbReference type="ARBA" id="ARBA00022989"/>
    </source>
</evidence>
<dbReference type="GO" id="GO:0016020">
    <property type="term" value="C:membrane"/>
    <property type="evidence" value="ECO:0007669"/>
    <property type="project" value="InterPro"/>
</dbReference>
<dbReference type="PROSITE" id="PS50883">
    <property type="entry name" value="EAL"/>
    <property type="match status" value="1"/>
</dbReference>
<dbReference type="InterPro" id="IPR043128">
    <property type="entry name" value="Rev_trsase/Diguanyl_cyclase"/>
</dbReference>
<dbReference type="EMBL" id="AXCY01000105">
    <property type="protein sequence ID" value="KGM09317.1"/>
    <property type="molecule type" value="Genomic_DNA"/>
</dbReference>
<dbReference type="SMART" id="SM00052">
    <property type="entry name" value="EAL"/>
    <property type="match status" value="1"/>
</dbReference>
<dbReference type="CDD" id="cd18774">
    <property type="entry name" value="PDC2_HK_sensor"/>
    <property type="match status" value="1"/>
</dbReference>
<dbReference type="GO" id="GO:0071111">
    <property type="term" value="F:cyclic-guanylate-specific phosphodiesterase activity"/>
    <property type="evidence" value="ECO:0007669"/>
    <property type="project" value="InterPro"/>
</dbReference>
<reference evidence="8 9" key="1">
    <citation type="submission" date="2013-08" db="EMBL/GenBank/DDBJ databases">
        <title>Genome sequencing of Cellulomonas carbonis T26.</title>
        <authorList>
            <person name="Chen F."/>
            <person name="Li Y."/>
            <person name="Wang G."/>
        </authorList>
    </citation>
    <scope>NUCLEOTIDE SEQUENCE [LARGE SCALE GENOMIC DNA]</scope>
    <source>
        <strain evidence="8 9">T26</strain>
    </source>
</reference>
<evidence type="ECO:0000259" key="5">
    <source>
        <dbReference type="PROSITE" id="PS50883"/>
    </source>
</evidence>
<dbReference type="PANTHER" id="PTHR33121">
    <property type="entry name" value="CYCLIC DI-GMP PHOSPHODIESTERASE PDEF"/>
    <property type="match status" value="1"/>
</dbReference>
<dbReference type="SMART" id="SM00267">
    <property type="entry name" value="GGDEF"/>
    <property type="match status" value="1"/>
</dbReference>
<feature type="transmembrane region" description="Helical" evidence="4">
    <location>
        <begin position="276"/>
        <end position="293"/>
    </location>
</feature>
<evidence type="ECO:0000256" key="1">
    <source>
        <dbReference type="ARBA" id="ARBA00022692"/>
    </source>
</evidence>
<feature type="domain" description="EAL" evidence="5">
    <location>
        <begin position="506"/>
        <end position="758"/>
    </location>
</feature>
<dbReference type="Pfam" id="PF00672">
    <property type="entry name" value="HAMP"/>
    <property type="match status" value="1"/>
</dbReference>
<evidence type="ECO:0000313" key="9">
    <source>
        <dbReference type="Proteomes" id="UP000029839"/>
    </source>
</evidence>
<dbReference type="InterPro" id="IPR001633">
    <property type="entry name" value="EAL_dom"/>
</dbReference>
<feature type="domain" description="HAMP" evidence="6">
    <location>
        <begin position="295"/>
        <end position="346"/>
    </location>
</feature>
<sequence>MTVAVVVALDALAVLWGHRVAQQHAVAEDRRHLLLVADTAADEVARTVATAAAQVTGLVAGADLTAVLASPGGCTLAIDAGTAFPGARLSVVSADGSIACSSADVPIDGSQPHAGAPWLGRALASDGLMTLWDTGDRVRDGDVAVVAHRFHADDGTAAGAVALFLPLDDVAGALAAGRPGRDAAGDRAEGPTGPAADTAFFLVDTSSRTIASPVPSDEDARPVAGDWDSAEPVVTPDGVERHVVTRPVEGTPWAIAAGSAWADVVAHARSEAVRQALVGLALLAALVGAGFLLHRTVVGPLRRLTRAVEAAATDPDRRVPEAGAQELRRLGREFNALLDVRAGHEARHRHAATHDDETGLLNAPGLVEHVDTCHGGSHVLAVGLRGLVHLDVDGTDLPPAVRIAAALADAAGPTAAVARTGEAVLTVCVSRDSTRDVDALAHRLAEAVDAASGGAVRAAIGVATHQPGTGGADLVRRAATALSAASAQGRVAVRFEDSMHERAEHHARTELALRRALTAGELVVHYQPIVDVADGTVLGVEALVRWERDGRLVPPLEFVPVAEASGLIGALGAHVLREACRQSARWRAQGHDLLLSVNVAAGQLVDGGFVDVVERALAESGLPPDRLCLEITESALVAHGAGGQDTLLGVEALGVRLAVDDFGTGYSSLAYLRDLPVTEIKVDRGFVAHLGHDPRDTELVASVVAMGRALGMAVVAEGVETQQQLDALRALGCDMAQGYLLGRPGPAARLEPLLRGTAMLGRSA</sequence>
<name>A0A0A0BNS9_9CELL</name>
<dbReference type="CDD" id="cd06225">
    <property type="entry name" value="HAMP"/>
    <property type="match status" value="1"/>
</dbReference>
<dbReference type="SUPFAM" id="SSF55073">
    <property type="entry name" value="Nucleotide cyclase"/>
    <property type="match status" value="1"/>
</dbReference>
<dbReference type="PROSITE" id="PS50885">
    <property type="entry name" value="HAMP"/>
    <property type="match status" value="1"/>
</dbReference>
<comment type="caution">
    <text evidence="8">The sequence shown here is derived from an EMBL/GenBank/DDBJ whole genome shotgun (WGS) entry which is preliminary data.</text>
</comment>
<dbReference type="Gene3D" id="3.20.20.450">
    <property type="entry name" value="EAL domain"/>
    <property type="match status" value="1"/>
</dbReference>
<evidence type="ECO:0000313" key="8">
    <source>
        <dbReference type="EMBL" id="KGM09317.1"/>
    </source>
</evidence>
<protein>
    <recommendedName>
        <fullName evidence="10">Diguanylate cyclase</fullName>
    </recommendedName>
</protein>
<proteinExistence type="predicted"/>
<dbReference type="InterPro" id="IPR029787">
    <property type="entry name" value="Nucleotide_cyclase"/>
</dbReference>
<evidence type="ECO:0000256" key="4">
    <source>
        <dbReference type="SAM" id="Phobius"/>
    </source>
</evidence>
<gene>
    <name evidence="8" type="ORF">N868_02975</name>
</gene>
<keyword evidence="4" id="KW-0472">Membrane</keyword>
<organism evidence="8 9">
    <name type="scientific">Cellulomonas carbonis T26</name>
    <dbReference type="NCBI Taxonomy" id="947969"/>
    <lineage>
        <taxon>Bacteria</taxon>
        <taxon>Bacillati</taxon>
        <taxon>Actinomycetota</taxon>
        <taxon>Actinomycetes</taxon>
        <taxon>Micrococcales</taxon>
        <taxon>Cellulomonadaceae</taxon>
        <taxon>Cellulomonas</taxon>
    </lineage>
</organism>
<reference evidence="8 9" key="2">
    <citation type="journal article" date="2015" name="Stand. Genomic Sci.">
        <title>Draft genome sequence of Cellulomonas carbonis T26(T) and comparative analysis of six Cellulomonas genomes.</title>
        <authorList>
            <person name="Zhuang W."/>
            <person name="Zhang S."/>
            <person name="Xia X."/>
            <person name="Wang G."/>
        </authorList>
    </citation>
    <scope>NUCLEOTIDE SEQUENCE [LARGE SCALE GENOMIC DNA]</scope>
    <source>
        <strain evidence="8 9">T26</strain>
    </source>
</reference>
<keyword evidence="1 4" id="KW-0812">Transmembrane</keyword>
<evidence type="ECO:0000259" key="7">
    <source>
        <dbReference type="PROSITE" id="PS50887"/>
    </source>
</evidence>
<accession>A0A0A0BNS9</accession>
<dbReference type="Gene3D" id="3.30.70.270">
    <property type="match status" value="1"/>
</dbReference>
<dbReference type="InterPro" id="IPR000160">
    <property type="entry name" value="GGDEF_dom"/>
</dbReference>
<evidence type="ECO:0000256" key="3">
    <source>
        <dbReference type="SAM" id="MobiDB-lite"/>
    </source>
</evidence>
<evidence type="ECO:0000259" key="6">
    <source>
        <dbReference type="PROSITE" id="PS50885"/>
    </source>
</evidence>
<dbReference type="GO" id="GO:0007165">
    <property type="term" value="P:signal transduction"/>
    <property type="evidence" value="ECO:0007669"/>
    <property type="project" value="InterPro"/>
</dbReference>
<evidence type="ECO:0008006" key="10">
    <source>
        <dbReference type="Google" id="ProtNLM"/>
    </source>
</evidence>
<dbReference type="SMART" id="SM00304">
    <property type="entry name" value="HAMP"/>
    <property type="match status" value="1"/>
</dbReference>
<dbReference type="InterPro" id="IPR003660">
    <property type="entry name" value="HAMP_dom"/>
</dbReference>
<feature type="domain" description="GGDEF" evidence="7">
    <location>
        <begin position="383"/>
        <end position="498"/>
    </location>
</feature>
<feature type="region of interest" description="Disordered" evidence="3">
    <location>
        <begin position="211"/>
        <end position="234"/>
    </location>
</feature>
<dbReference type="CDD" id="cd01948">
    <property type="entry name" value="EAL"/>
    <property type="match status" value="1"/>
</dbReference>
<dbReference type="AlphaFoldDB" id="A0A0A0BNS9"/>
<dbReference type="PANTHER" id="PTHR33121:SF79">
    <property type="entry name" value="CYCLIC DI-GMP PHOSPHODIESTERASE PDED-RELATED"/>
    <property type="match status" value="1"/>
</dbReference>
<dbReference type="PROSITE" id="PS50887">
    <property type="entry name" value="GGDEF"/>
    <property type="match status" value="1"/>
</dbReference>
<dbReference type="Proteomes" id="UP000029839">
    <property type="component" value="Unassembled WGS sequence"/>
</dbReference>
<dbReference type="InterPro" id="IPR050706">
    <property type="entry name" value="Cyclic-di-GMP_PDE-like"/>
</dbReference>
<keyword evidence="2 4" id="KW-1133">Transmembrane helix</keyword>
<keyword evidence="9" id="KW-1185">Reference proteome</keyword>
<dbReference type="SUPFAM" id="SSF141868">
    <property type="entry name" value="EAL domain-like"/>
    <property type="match status" value="1"/>
</dbReference>
<dbReference type="InterPro" id="IPR035919">
    <property type="entry name" value="EAL_sf"/>
</dbReference>
<dbReference type="Gene3D" id="6.10.340.10">
    <property type="match status" value="1"/>
</dbReference>
<dbReference type="Pfam" id="PF00563">
    <property type="entry name" value="EAL"/>
    <property type="match status" value="1"/>
</dbReference>